<proteinExistence type="predicted"/>
<keyword evidence="1" id="KW-0812">Transmembrane</keyword>
<evidence type="ECO:0000313" key="3">
    <source>
        <dbReference type="WBParaSite" id="ALUE_0000680301-mRNA-1"/>
    </source>
</evidence>
<feature type="transmembrane region" description="Helical" evidence="1">
    <location>
        <begin position="69"/>
        <end position="91"/>
    </location>
</feature>
<keyword evidence="1" id="KW-0472">Membrane</keyword>
<dbReference type="AlphaFoldDB" id="A0A0M3HV79"/>
<keyword evidence="2" id="KW-1185">Reference proteome</keyword>
<evidence type="ECO:0000256" key="1">
    <source>
        <dbReference type="SAM" id="Phobius"/>
    </source>
</evidence>
<name>A0A0M3HV79_ASCLU</name>
<protein>
    <submittedName>
        <fullName evidence="3">Ovule protein</fullName>
    </submittedName>
</protein>
<sequence length="100" mass="11286">MISKLVENLSSLAEDVLSLSTGGDIFESQILAVDDFLQTVSRYIGDIDLHFLLEFFSSLTFLDRADERILQYTGVYLSVVWASCFVFLGLFSSNCRLPFD</sequence>
<keyword evidence="1" id="KW-1133">Transmembrane helix</keyword>
<dbReference type="Proteomes" id="UP000036681">
    <property type="component" value="Unplaced"/>
</dbReference>
<accession>A0A0M3HV79</accession>
<organism evidence="2 3">
    <name type="scientific">Ascaris lumbricoides</name>
    <name type="common">Giant roundworm</name>
    <dbReference type="NCBI Taxonomy" id="6252"/>
    <lineage>
        <taxon>Eukaryota</taxon>
        <taxon>Metazoa</taxon>
        <taxon>Ecdysozoa</taxon>
        <taxon>Nematoda</taxon>
        <taxon>Chromadorea</taxon>
        <taxon>Rhabditida</taxon>
        <taxon>Spirurina</taxon>
        <taxon>Ascaridomorpha</taxon>
        <taxon>Ascaridoidea</taxon>
        <taxon>Ascarididae</taxon>
        <taxon>Ascaris</taxon>
    </lineage>
</organism>
<evidence type="ECO:0000313" key="2">
    <source>
        <dbReference type="Proteomes" id="UP000036681"/>
    </source>
</evidence>
<dbReference type="WBParaSite" id="ALUE_0000680301-mRNA-1">
    <property type="protein sequence ID" value="ALUE_0000680301-mRNA-1"/>
    <property type="gene ID" value="ALUE_0000680301"/>
</dbReference>
<reference evidence="3" key="1">
    <citation type="submission" date="2017-02" db="UniProtKB">
        <authorList>
            <consortium name="WormBaseParasite"/>
        </authorList>
    </citation>
    <scope>IDENTIFICATION</scope>
</reference>